<sequence length="60" mass="7189">MARKIRVKLCDRCSQSAPILYRVKYEEDGEWVFVCHQCWDQVSQDNPFYVYGGTWKAQKK</sequence>
<keyword evidence="2" id="KW-1185">Reference proteome</keyword>
<protein>
    <submittedName>
        <fullName evidence="1">Uncharacterized protein</fullName>
    </submittedName>
</protein>
<reference evidence="1 2" key="1">
    <citation type="journal article" date="2015" name="Genome Announc.">
        <title>Draft Genome Sequence of Cyanobacterium Hassallia byssoidea Strain VB512170, Isolated from Monuments in India.</title>
        <authorList>
            <person name="Singh D."/>
            <person name="Chandrababunaidu M.M."/>
            <person name="Panda A."/>
            <person name="Sen D."/>
            <person name="Bhattacharyya S."/>
            <person name="Adhikary S.P."/>
            <person name="Tripathy S."/>
        </authorList>
    </citation>
    <scope>NUCLEOTIDE SEQUENCE [LARGE SCALE GENOMIC DNA]</scope>
    <source>
        <strain evidence="1 2">VB512170</strain>
    </source>
</reference>
<name>A0A846H8X8_9CYAN</name>
<dbReference type="AlphaFoldDB" id="A0A846H8X8"/>
<gene>
    <name evidence="1" type="ORF">PI95_011490</name>
</gene>
<organism evidence="1 2">
    <name type="scientific">Hassallia byssoidea VB512170</name>
    <dbReference type="NCBI Taxonomy" id="1304833"/>
    <lineage>
        <taxon>Bacteria</taxon>
        <taxon>Bacillati</taxon>
        <taxon>Cyanobacteriota</taxon>
        <taxon>Cyanophyceae</taxon>
        <taxon>Nostocales</taxon>
        <taxon>Tolypothrichaceae</taxon>
        <taxon>Hassallia</taxon>
    </lineage>
</organism>
<dbReference type="EMBL" id="JTCM02000019">
    <property type="protein sequence ID" value="NEU73169.1"/>
    <property type="molecule type" value="Genomic_DNA"/>
</dbReference>
<dbReference type="Proteomes" id="UP000031549">
    <property type="component" value="Unassembled WGS sequence"/>
</dbReference>
<accession>A0A846H8X8</accession>
<evidence type="ECO:0000313" key="1">
    <source>
        <dbReference type="EMBL" id="NEU73169.1"/>
    </source>
</evidence>
<comment type="caution">
    <text evidence="1">The sequence shown here is derived from an EMBL/GenBank/DDBJ whole genome shotgun (WGS) entry which is preliminary data.</text>
</comment>
<proteinExistence type="predicted"/>
<evidence type="ECO:0000313" key="2">
    <source>
        <dbReference type="Proteomes" id="UP000031549"/>
    </source>
</evidence>
<dbReference type="RefSeq" id="WP_039739551.1">
    <property type="nucleotide sequence ID" value="NZ_JTCM02000019.1"/>
</dbReference>